<evidence type="ECO:0000259" key="1">
    <source>
        <dbReference type="Pfam" id="PF24864"/>
    </source>
</evidence>
<dbReference type="PANTHER" id="PTHR38790:SF4">
    <property type="entry name" value="2EXR DOMAIN-CONTAINING PROTEIN"/>
    <property type="match status" value="1"/>
</dbReference>
<dbReference type="InterPro" id="IPR056632">
    <property type="entry name" value="DUF7730"/>
</dbReference>
<dbReference type="Proteomes" id="UP000676310">
    <property type="component" value="Unassembled WGS sequence"/>
</dbReference>
<dbReference type="EMBL" id="CAJRGZ010000022">
    <property type="protein sequence ID" value="CAG5174129.1"/>
    <property type="molecule type" value="Genomic_DNA"/>
</dbReference>
<organism evidence="2 3">
    <name type="scientific">Alternaria atra</name>
    <dbReference type="NCBI Taxonomy" id="119953"/>
    <lineage>
        <taxon>Eukaryota</taxon>
        <taxon>Fungi</taxon>
        <taxon>Dikarya</taxon>
        <taxon>Ascomycota</taxon>
        <taxon>Pezizomycotina</taxon>
        <taxon>Dothideomycetes</taxon>
        <taxon>Pleosporomycetidae</taxon>
        <taxon>Pleosporales</taxon>
        <taxon>Pleosporineae</taxon>
        <taxon>Pleosporaceae</taxon>
        <taxon>Alternaria</taxon>
        <taxon>Alternaria sect. Ulocladioides</taxon>
    </lineage>
</organism>
<reference evidence="2" key="1">
    <citation type="submission" date="2021-05" db="EMBL/GenBank/DDBJ databases">
        <authorList>
            <person name="Stam R."/>
        </authorList>
    </citation>
    <scope>NUCLEOTIDE SEQUENCE</scope>
    <source>
        <strain evidence="2">CS162</strain>
    </source>
</reference>
<keyword evidence="3" id="KW-1185">Reference proteome</keyword>
<comment type="caution">
    <text evidence="2">The sequence shown here is derived from an EMBL/GenBank/DDBJ whole genome shotgun (WGS) entry which is preliminary data.</text>
</comment>
<gene>
    <name evidence="2" type="ORF">ALTATR162_LOCUS7735</name>
</gene>
<dbReference type="GeneID" id="67019768"/>
<sequence>MFELLDDALAMIQINDDTYSYTPALGPIHLLGLMEDDSTLRSFLQLLHLHRSIEVQIALTPTVCLLDDGMLDVTPRSQEDKQIFQRNCQSSLLLSLPGELRNRVFGNVMGGFQVFVRWGSVPKGKYKDELTKCLKNRTRLLNPSNQTAHHEKVLSFMDEYRKPTHIVSKVKITRSTHSRGPHESNPFVSLQQTCRQIYTETAKLPFSRINRFWYLDERAIDTLMLWIRPSQIQAITKLFFVVVEDVHEPSETGDIDLKRIRNLGMLTGVKHISVAVAVRYSGCVPQSMKDAALERIRVGLGPRVLEFAPKDVELVFETYKPED</sequence>
<evidence type="ECO:0000313" key="3">
    <source>
        <dbReference type="Proteomes" id="UP000676310"/>
    </source>
</evidence>
<dbReference type="Pfam" id="PF24864">
    <property type="entry name" value="DUF7730"/>
    <property type="match status" value="1"/>
</dbReference>
<dbReference type="PANTHER" id="PTHR38790">
    <property type="entry name" value="2EXR DOMAIN-CONTAINING PROTEIN-RELATED"/>
    <property type="match status" value="1"/>
</dbReference>
<accession>A0A8J2I3T2</accession>
<evidence type="ECO:0000313" key="2">
    <source>
        <dbReference type="EMBL" id="CAG5174129.1"/>
    </source>
</evidence>
<dbReference type="AlphaFoldDB" id="A0A8J2I3T2"/>
<protein>
    <recommendedName>
        <fullName evidence="1">DUF7730 domain-containing protein</fullName>
    </recommendedName>
</protein>
<name>A0A8J2I3T2_9PLEO</name>
<dbReference type="RefSeq" id="XP_043171299.1">
    <property type="nucleotide sequence ID" value="XM_043315364.1"/>
</dbReference>
<dbReference type="OrthoDB" id="5413827at2759"/>
<proteinExistence type="predicted"/>
<feature type="domain" description="DUF7730" evidence="1">
    <location>
        <begin position="88"/>
        <end position="238"/>
    </location>
</feature>